<keyword evidence="1" id="KW-0418">Kinase</keyword>
<gene>
    <name evidence="1" type="ORF">FRZ06_16905</name>
</gene>
<accession>A0ACD1AFH0</accession>
<name>A0ACD1AFH0_9FIRM</name>
<evidence type="ECO:0000313" key="1">
    <source>
        <dbReference type="EMBL" id="QOX64905.1"/>
    </source>
</evidence>
<dbReference type="Proteomes" id="UP000594014">
    <property type="component" value="Chromosome"/>
</dbReference>
<keyword evidence="2" id="KW-1185">Reference proteome</keyword>
<reference evidence="1" key="1">
    <citation type="submission" date="2019-08" db="EMBL/GenBank/DDBJ databases">
        <title>Genome sequence of Clostridiales bacterium MT110.</title>
        <authorList>
            <person name="Cao J."/>
        </authorList>
    </citation>
    <scope>NUCLEOTIDE SEQUENCE</scope>
    <source>
        <strain evidence="1">MT110</strain>
    </source>
</reference>
<keyword evidence="1" id="KW-0808">Transferase</keyword>
<organism evidence="1 2">
    <name type="scientific">Anoxybacterium hadale</name>
    <dbReference type="NCBI Taxonomy" id="3408580"/>
    <lineage>
        <taxon>Bacteria</taxon>
        <taxon>Bacillati</taxon>
        <taxon>Bacillota</taxon>
        <taxon>Clostridia</taxon>
        <taxon>Peptostreptococcales</taxon>
        <taxon>Anaerovoracaceae</taxon>
        <taxon>Anoxybacterium</taxon>
    </lineage>
</organism>
<sequence>MKIKNKILLSSSLMMLLSLITLLVVGGFVIRSFASAFSDDSVNLVNKNAFTVEDQLASFDAEGGEWEPLKEMLAQYQYELFVIRNKEAVFPMDDQIPKEITSFLSTGNWMEEPRTINVAGITIVGMREGEYTIAAIHGKRVGVANIHRNIELILKSFVIIGIAAIAIILLISQVFTNWLIKRVMRPVNALAAGANRIVQGNLSEPVIYKGKDELAAVIATFNQMQAYLLEERRRNASFEKARTDMIAGISHDLRTPLTSVKGYIKGLRDGVASTPEKQEQYLSIAYNKASEMDALLQKLFYFSKLETGNLPLTLIQEDLGQFVRKYVTQNQAELSQRNTAINVNGVELGHFVSMDAEQMNRVLTNLIDNSIKYARAEMLDLNLSVWREKDNVHLSVSDNGQGVPEEQLANLFVQFWRGDESRGNRDGGGGSGLGLNIVKHIVEAHGGTVSARNENGLVVDVILPAGKEG</sequence>
<dbReference type="EMBL" id="CP042469">
    <property type="protein sequence ID" value="QOX64905.1"/>
    <property type="molecule type" value="Genomic_DNA"/>
</dbReference>
<protein>
    <submittedName>
        <fullName evidence="1">HAMP domain-containing histidine kinase</fullName>
    </submittedName>
</protein>
<evidence type="ECO:0000313" key="2">
    <source>
        <dbReference type="Proteomes" id="UP000594014"/>
    </source>
</evidence>
<proteinExistence type="predicted"/>